<dbReference type="InterPro" id="IPR025847">
    <property type="entry name" value="MEDS_domain"/>
</dbReference>
<accession>A0A3S2X1W4</accession>
<dbReference type="Pfam" id="PF14417">
    <property type="entry name" value="MEDS"/>
    <property type="match status" value="1"/>
</dbReference>
<proteinExistence type="predicted"/>
<organism evidence="2 3">
    <name type="scientific">Niallia taxi</name>
    <dbReference type="NCBI Taxonomy" id="2499688"/>
    <lineage>
        <taxon>Bacteria</taxon>
        <taxon>Bacillati</taxon>
        <taxon>Bacillota</taxon>
        <taxon>Bacilli</taxon>
        <taxon>Bacillales</taxon>
        <taxon>Bacillaceae</taxon>
        <taxon>Niallia</taxon>
    </lineage>
</organism>
<protein>
    <recommendedName>
        <fullName evidence="1">MEDS domain-containing protein</fullName>
    </recommendedName>
</protein>
<dbReference type="EMBL" id="RZTZ01000006">
    <property type="protein sequence ID" value="RVT60767.1"/>
    <property type="molecule type" value="Genomic_DNA"/>
</dbReference>
<sequence>MLEEIITNLIECGEILEKNQLTVIDNLKNLNEGHIIYFFEYIDPYIQNVIDFVISGLEQNQYSIIIENDRIIPLIQKGLKDLLSDTQLNKIKFVNNYDFYFAKGSFQCASIFDYLPRLIKGYSKQTFSVRSWAHVEWGDVLEVHENITNSEKEADVIVKENRLLSVCAYDSVRVSETTKNRLITHHNFLIHDYSS</sequence>
<keyword evidence="3" id="KW-1185">Reference proteome</keyword>
<reference evidence="2 3" key="1">
    <citation type="submission" date="2019-01" db="EMBL/GenBank/DDBJ databases">
        <title>Bacillus sp. M5HDSG1-1, whole genome shotgun sequence.</title>
        <authorList>
            <person name="Tuo L."/>
        </authorList>
    </citation>
    <scope>NUCLEOTIDE SEQUENCE [LARGE SCALE GENOMIC DNA]</scope>
    <source>
        <strain evidence="2 3">M5HDSG1-1</strain>
    </source>
</reference>
<dbReference type="Proteomes" id="UP000288024">
    <property type="component" value="Unassembled WGS sequence"/>
</dbReference>
<gene>
    <name evidence="2" type="ORF">EM808_16100</name>
</gene>
<evidence type="ECO:0000313" key="2">
    <source>
        <dbReference type="EMBL" id="RVT60767.1"/>
    </source>
</evidence>
<evidence type="ECO:0000313" key="3">
    <source>
        <dbReference type="Proteomes" id="UP000288024"/>
    </source>
</evidence>
<name>A0A3S2X1W4_9BACI</name>
<comment type="caution">
    <text evidence="2">The sequence shown here is derived from an EMBL/GenBank/DDBJ whole genome shotgun (WGS) entry which is preliminary data.</text>
</comment>
<evidence type="ECO:0000259" key="1">
    <source>
        <dbReference type="Pfam" id="PF14417"/>
    </source>
</evidence>
<dbReference type="AlphaFoldDB" id="A0A3S2X1W4"/>
<feature type="domain" description="MEDS" evidence="1">
    <location>
        <begin position="34"/>
        <end position="186"/>
    </location>
</feature>